<reference evidence="2 3" key="1">
    <citation type="submission" date="2020-07" db="EMBL/GenBank/DDBJ databases">
        <title>Comparative genomics of pyrophilous fungi reveals a link between fire events and developmental genes.</title>
        <authorList>
            <consortium name="DOE Joint Genome Institute"/>
            <person name="Steindorff A.S."/>
            <person name="Carver A."/>
            <person name="Calhoun S."/>
            <person name="Stillman K."/>
            <person name="Liu H."/>
            <person name="Lipzen A."/>
            <person name="Pangilinan J."/>
            <person name="Labutti K."/>
            <person name="Bruns T.D."/>
            <person name="Grigoriev I.V."/>
        </authorList>
    </citation>
    <scope>NUCLEOTIDE SEQUENCE [LARGE SCALE GENOMIC DNA]</scope>
    <source>
        <strain evidence="2 3">CBS 144469</strain>
    </source>
</reference>
<evidence type="ECO:0000313" key="3">
    <source>
        <dbReference type="Proteomes" id="UP000521943"/>
    </source>
</evidence>
<dbReference type="EMBL" id="JACGCI010000031">
    <property type="protein sequence ID" value="KAF6755141.1"/>
    <property type="molecule type" value="Genomic_DNA"/>
</dbReference>
<name>A0A8H6HYA9_9AGAR</name>
<comment type="caution">
    <text evidence="2">The sequence shown here is derived from an EMBL/GenBank/DDBJ whole genome shotgun (WGS) entry which is preliminary data.</text>
</comment>
<keyword evidence="3" id="KW-1185">Reference proteome</keyword>
<feature type="compositionally biased region" description="Low complexity" evidence="1">
    <location>
        <begin position="1"/>
        <end position="19"/>
    </location>
</feature>
<feature type="region of interest" description="Disordered" evidence="1">
    <location>
        <begin position="46"/>
        <end position="85"/>
    </location>
</feature>
<gene>
    <name evidence="2" type="ORF">DFP72DRAFT_348084</name>
</gene>
<dbReference type="Proteomes" id="UP000521943">
    <property type="component" value="Unassembled WGS sequence"/>
</dbReference>
<evidence type="ECO:0000313" key="2">
    <source>
        <dbReference type="EMBL" id="KAF6755141.1"/>
    </source>
</evidence>
<dbReference type="AlphaFoldDB" id="A0A8H6HYA9"/>
<feature type="compositionally biased region" description="Low complexity" evidence="1">
    <location>
        <begin position="46"/>
        <end position="73"/>
    </location>
</feature>
<sequence>MHPSRQAQTASSSTRSAATKKVPAVPNTVMLATKALPSTVAAFLDASSSSAAPRSQPLPSAANLAAPSSSILAEPSSRREELKNPATFNGKVTKIAPAKKARRPRVDRFREALAAMTPEDLRKHDEVLIMVPPQPLAVHPTLTFSVAFGLPIPPSTAARDDDPPPRCIPNDYTLATFVKEFNIAPALAAKLEKIEFQPTFALQTNPDTWNLLGFSEAEYKTLIYRHKVLHIIASAGRFKSEPGYTPSRTGLAVVNSDFLARLKLRPAILEKLRLIGFCFDDVVAMMELSEDAWDRAGLAWYERKEVERALNVVVWNAPLLWL</sequence>
<protein>
    <submittedName>
        <fullName evidence="2">Uncharacterized protein</fullName>
    </submittedName>
</protein>
<evidence type="ECO:0000256" key="1">
    <source>
        <dbReference type="SAM" id="MobiDB-lite"/>
    </source>
</evidence>
<accession>A0A8H6HYA9</accession>
<proteinExistence type="predicted"/>
<feature type="region of interest" description="Disordered" evidence="1">
    <location>
        <begin position="1"/>
        <end position="26"/>
    </location>
</feature>
<organism evidence="2 3">
    <name type="scientific">Ephemerocybe angulata</name>
    <dbReference type="NCBI Taxonomy" id="980116"/>
    <lineage>
        <taxon>Eukaryota</taxon>
        <taxon>Fungi</taxon>
        <taxon>Dikarya</taxon>
        <taxon>Basidiomycota</taxon>
        <taxon>Agaricomycotina</taxon>
        <taxon>Agaricomycetes</taxon>
        <taxon>Agaricomycetidae</taxon>
        <taxon>Agaricales</taxon>
        <taxon>Agaricineae</taxon>
        <taxon>Psathyrellaceae</taxon>
        <taxon>Ephemerocybe</taxon>
    </lineage>
</organism>